<keyword evidence="1" id="KW-0812">Transmembrane</keyword>
<dbReference type="EMBL" id="JANCLT010000001">
    <property type="protein sequence ID" value="MCP8967109.1"/>
    <property type="molecule type" value="Genomic_DNA"/>
</dbReference>
<keyword evidence="1" id="KW-0472">Membrane</keyword>
<evidence type="ECO:0000313" key="2">
    <source>
        <dbReference type="EMBL" id="MCP8967109.1"/>
    </source>
</evidence>
<name>A0AA41X189_9BACI</name>
<feature type="transmembrane region" description="Helical" evidence="1">
    <location>
        <begin position="6"/>
        <end position="26"/>
    </location>
</feature>
<dbReference type="AlphaFoldDB" id="A0AA41X189"/>
<reference evidence="2" key="1">
    <citation type="submission" date="2022-07" db="EMBL/GenBank/DDBJ databases">
        <authorList>
            <person name="Li W.-J."/>
            <person name="Deng Q.-Q."/>
        </authorList>
    </citation>
    <scope>NUCLEOTIDE SEQUENCE</scope>
    <source>
        <strain evidence="2">SYSU M60031</strain>
    </source>
</reference>
<keyword evidence="3" id="KW-1185">Reference proteome</keyword>
<proteinExistence type="predicted"/>
<evidence type="ECO:0000313" key="3">
    <source>
        <dbReference type="Proteomes" id="UP001156102"/>
    </source>
</evidence>
<comment type="caution">
    <text evidence="2">The sequence shown here is derived from an EMBL/GenBank/DDBJ whole genome shotgun (WGS) entry which is preliminary data.</text>
</comment>
<dbReference type="Proteomes" id="UP001156102">
    <property type="component" value="Unassembled WGS sequence"/>
</dbReference>
<gene>
    <name evidence="2" type="ORF">NK662_00980</name>
</gene>
<protein>
    <submittedName>
        <fullName evidence="2">Uncharacterized protein</fullName>
    </submittedName>
</protein>
<sequence length="62" mass="7078">MLSLSEIIVLAVCLGLYVVSFLYGAFRTFVQERRLRQSELAAELELLTQKLCEKQQTESGRV</sequence>
<dbReference type="RefSeq" id="WP_254756447.1">
    <property type="nucleotide sequence ID" value="NZ_JANCLT010000001.1"/>
</dbReference>
<accession>A0AA41X189</accession>
<evidence type="ECO:0000256" key="1">
    <source>
        <dbReference type="SAM" id="Phobius"/>
    </source>
</evidence>
<organism evidence="2 3">
    <name type="scientific">Ectobacillus ponti</name>
    <dbReference type="NCBI Taxonomy" id="2961894"/>
    <lineage>
        <taxon>Bacteria</taxon>
        <taxon>Bacillati</taxon>
        <taxon>Bacillota</taxon>
        <taxon>Bacilli</taxon>
        <taxon>Bacillales</taxon>
        <taxon>Bacillaceae</taxon>
        <taxon>Ectobacillus</taxon>
    </lineage>
</organism>
<keyword evidence="1" id="KW-1133">Transmembrane helix</keyword>